<sequence>MDHKMRGRWLVVTTAVVTILLGIVLLGLGGWLAALGGSVYYLLAGLGLVASGVLILRGRRSGIHVYVAVLAATVVWALWEAGLDGWALIPRIVAPAVLGLWLCTPWIAGRLDRQAGVTGSAATWRSLAGMAICALLIAGVFAAGYATTAQRFEQGSPYPAARGAALATDGPSDDWRYYGRSAGGERFAPQTQITPQNVSQLKPAWSFSTGDLPRAGENSRGREFSFEATPIKVGDSLYFCTPHHDVVALDATTGKQRWRYVAGGDMSKNIYQACRGVSYFDAPAGQACPHRIIATESATPKLFELDADTGKLCRSFGQGGAVDLRDGLGDVPPGFHFISSPPLVMNNRIMLSGWVYDDQSVQEPSGVVRAFDAVTGKLSWAWDVGRSPTNRPLGKNEIFTRGTPNAWGVYTADPALNLVYIPTGIATPDYFGGRRRPFDDKYNTSVVALDMTTGLERWHFQLVHHDIWDFDVPIGPSLVDLPGPNGSTIPALVQTSKQGQLFLLDRRNGHPIAKVEERPVPGGHLPGERYAPTQPFSVGMPNLTPPKMVATKTWGMTPIDQALCRIELAGMRNDGLFTPSGLDKPVLGDPAFDGVMDWYGGTIDPVRKLLYTNSMEMPFVFTTYTRADALKKKLFKPWAGWGHPYPQPLFNNNPQHGLPYAQVVKPWLGAFGAPCVAPPWGTLKAIDLVARKVVWSRPVGTTANMGPHNFRIPFGLPTGIFMMGGNIATASGLVFMGATSDQQFRAFDARTGRTLWSTALPAGGNATPLSYTGRDGRQYVVIAAGGHGGLRSRNGDSVIAFALPKAAQ</sequence>
<evidence type="ECO:0000256" key="1">
    <source>
        <dbReference type="ARBA" id="ARBA00001931"/>
    </source>
</evidence>
<evidence type="ECO:0000313" key="7">
    <source>
        <dbReference type="Proteomes" id="UP001210865"/>
    </source>
</evidence>
<dbReference type="EMBL" id="CP115174">
    <property type="protein sequence ID" value="WBO21533.1"/>
    <property type="molecule type" value="Genomic_DNA"/>
</dbReference>
<gene>
    <name evidence="6" type="ORF">PBT88_15290</name>
</gene>
<dbReference type="GO" id="GO:0016491">
    <property type="term" value="F:oxidoreductase activity"/>
    <property type="evidence" value="ECO:0007669"/>
    <property type="project" value="UniProtKB-KW"/>
</dbReference>
<dbReference type="PANTHER" id="PTHR32303:SF4">
    <property type="entry name" value="QUINOPROTEIN GLUCOSE DEHYDROGENASE"/>
    <property type="match status" value="1"/>
</dbReference>
<comment type="similarity">
    <text evidence="2">Belongs to the bacterial PQQ dehydrogenase family.</text>
</comment>
<protein>
    <submittedName>
        <fullName evidence="6">Membrane-bound PQQ-dependent dehydrogenase, glucose/quinate/shikimate family</fullName>
        <ecNumber evidence="6">1.1.-.-</ecNumber>
    </submittedName>
</protein>
<feature type="domain" description="Pyrrolo-quinoline quinone repeat" evidence="5">
    <location>
        <begin position="175"/>
        <end position="780"/>
    </location>
</feature>
<dbReference type="RefSeq" id="WP_270076182.1">
    <property type="nucleotide sequence ID" value="NZ_CP115174.1"/>
</dbReference>
<organism evidence="6 7">
    <name type="scientific">Sphingomonas abietis</name>
    <dbReference type="NCBI Taxonomy" id="3012344"/>
    <lineage>
        <taxon>Bacteria</taxon>
        <taxon>Pseudomonadati</taxon>
        <taxon>Pseudomonadota</taxon>
        <taxon>Alphaproteobacteria</taxon>
        <taxon>Sphingomonadales</taxon>
        <taxon>Sphingomonadaceae</taxon>
        <taxon>Sphingomonas</taxon>
    </lineage>
</organism>
<dbReference type="InterPro" id="IPR011047">
    <property type="entry name" value="Quinoprotein_ADH-like_sf"/>
</dbReference>
<dbReference type="CDD" id="cd10280">
    <property type="entry name" value="PQQ_mGDH"/>
    <property type="match status" value="1"/>
</dbReference>
<comment type="cofactor">
    <cofactor evidence="1">
        <name>pyrroloquinoline quinone</name>
        <dbReference type="ChEBI" id="CHEBI:58442"/>
    </cofactor>
</comment>
<dbReference type="NCBIfam" id="TIGR03074">
    <property type="entry name" value="PQQ_membr_DH"/>
    <property type="match status" value="1"/>
</dbReference>
<feature type="transmembrane region" description="Helical" evidence="4">
    <location>
        <begin position="9"/>
        <end position="33"/>
    </location>
</feature>
<dbReference type="SMART" id="SM00564">
    <property type="entry name" value="PQQ"/>
    <property type="match status" value="4"/>
</dbReference>
<dbReference type="Gene3D" id="2.140.10.10">
    <property type="entry name" value="Quinoprotein alcohol dehydrogenase-like superfamily"/>
    <property type="match status" value="2"/>
</dbReference>
<dbReference type="PANTHER" id="PTHR32303">
    <property type="entry name" value="QUINOPROTEIN ALCOHOL DEHYDROGENASE (CYTOCHROME C)"/>
    <property type="match status" value="1"/>
</dbReference>
<proteinExistence type="inferred from homology"/>
<feature type="transmembrane region" description="Helical" evidence="4">
    <location>
        <begin position="85"/>
        <end position="107"/>
    </location>
</feature>
<keyword evidence="4" id="KW-0812">Transmembrane</keyword>
<dbReference type="InterPro" id="IPR018391">
    <property type="entry name" value="PQQ_b-propeller_rpt"/>
</dbReference>
<dbReference type="EC" id="1.1.-.-" evidence="6"/>
<dbReference type="InterPro" id="IPR002372">
    <property type="entry name" value="PQQ_rpt_dom"/>
</dbReference>
<evidence type="ECO:0000256" key="4">
    <source>
        <dbReference type="SAM" id="Phobius"/>
    </source>
</evidence>
<dbReference type="Pfam" id="PF01011">
    <property type="entry name" value="PQQ"/>
    <property type="match status" value="1"/>
</dbReference>
<feature type="transmembrane region" description="Helical" evidence="4">
    <location>
        <begin position="39"/>
        <end position="56"/>
    </location>
</feature>
<name>A0ABY7NJ60_9SPHN</name>
<dbReference type="SUPFAM" id="SSF50998">
    <property type="entry name" value="Quinoprotein alcohol dehydrogenase-like"/>
    <property type="match status" value="1"/>
</dbReference>
<keyword evidence="3 6" id="KW-0560">Oxidoreductase</keyword>
<evidence type="ECO:0000313" key="6">
    <source>
        <dbReference type="EMBL" id="WBO21533.1"/>
    </source>
</evidence>
<dbReference type="Proteomes" id="UP001210865">
    <property type="component" value="Chromosome"/>
</dbReference>
<reference evidence="6 7" key="1">
    <citation type="submission" date="2022-12" db="EMBL/GenBank/DDBJ databases">
        <title>Sphingomonas abieness sp. nov., an endophytic bacterium isolated from Abies koreana.</title>
        <authorList>
            <person name="Jiang L."/>
            <person name="Lee J."/>
        </authorList>
    </citation>
    <scope>NUCLEOTIDE SEQUENCE [LARGE SCALE GENOMIC DNA]</scope>
    <source>
        <strain evidence="7">PAMB 00755</strain>
    </source>
</reference>
<keyword evidence="4" id="KW-1133">Transmembrane helix</keyword>
<evidence type="ECO:0000259" key="5">
    <source>
        <dbReference type="Pfam" id="PF01011"/>
    </source>
</evidence>
<feature type="transmembrane region" description="Helical" evidence="4">
    <location>
        <begin position="63"/>
        <end position="79"/>
    </location>
</feature>
<dbReference type="InterPro" id="IPR017511">
    <property type="entry name" value="PQQ_mDH"/>
</dbReference>
<keyword evidence="7" id="KW-1185">Reference proteome</keyword>
<evidence type="ECO:0000256" key="3">
    <source>
        <dbReference type="ARBA" id="ARBA00023002"/>
    </source>
</evidence>
<keyword evidence="4" id="KW-0472">Membrane</keyword>
<accession>A0ABY7NJ60</accession>
<feature type="transmembrane region" description="Helical" evidence="4">
    <location>
        <begin position="127"/>
        <end position="146"/>
    </location>
</feature>
<evidence type="ECO:0000256" key="2">
    <source>
        <dbReference type="ARBA" id="ARBA00008156"/>
    </source>
</evidence>